<dbReference type="Gene3D" id="2.10.109.10">
    <property type="entry name" value="Umud Fragment, subunit A"/>
    <property type="match status" value="1"/>
</dbReference>
<dbReference type="OrthoDB" id="9802919at2"/>
<dbReference type="AlphaFoldDB" id="A0A4V3GLS9"/>
<keyword evidence="3" id="KW-0645">Protease</keyword>
<reference evidence="5 6" key="1">
    <citation type="submission" date="2019-03" db="EMBL/GenBank/DDBJ databases">
        <title>Genomic Encyclopedia of Type Strains, Phase IV (KMG-IV): sequencing the most valuable type-strain genomes for metagenomic binning, comparative biology and taxonomic classification.</title>
        <authorList>
            <person name="Goeker M."/>
        </authorList>
    </citation>
    <scope>NUCLEOTIDE SEQUENCE [LARGE SCALE GENOMIC DNA]</scope>
    <source>
        <strain evidence="5 6">DSM 100059</strain>
    </source>
</reference>
<dbReference type="GO" id="GO:0004252">
    <property type="term" value="F:serine-type endopeptidase activity"/>
    <property type="evidence" value="ECO:0007669"/>
    <property type="project" value="InterPro"/>
</dbReference>
<evidence type="ECO:0000256" key="3">
    <source>
        <dbReference type="RuleBase" id="RU362042"/>
    </source>
</evidence>
<dbReference type="RefSeq" id="WP_133992624.1">
    <property type="nucleotide sequence ID" value="NZ_SODV01000001.1"/>
</dbReference>
<keyword evidence="3" id="KW-0378">Hydrolase</keyword>
<dbReference type="GO" id="GO:0016020">
    <property type="term" value="C:membrane"/>
    <property type="evidence" value="ECO:0007669"/>
    <property type="project" value="UniProtKB-SubCell"/>
</dbReference>
<dbReference type="InterPro" id="IPR019533">
    <property type="entry name" value="Peptidase_S26"/>
</dbReference>
<feature type="domain" description="Peptidase S26" evidence="4">
    <location>
        <begin position="7"/>
        <end position="227"/>
    </location>
</feature>
<dbReference type="EMBL" id="SODV01000001">
    <property type="protein sequence ID" value="TDX00713.1"/>
    <property type="molecule type" value="Genomic_DNA"/>
</dbReference>
<dbReference type="PRINTS" id="PR00727">
    <property type="entry name" value="LEADERPTASE"/>
</dbReference>
<gene>
    <name evidence="5" type="ORF">EDB95_1739</name>
</gene>
<dbReference type="Proteomes" id="UP000294498">
    <property type="component" value="Unassembled WGS sequence"/>
</dbReference>
<comment type="similarity">
    <text evidence="1 3">Belongs to the peptidase S26 family.</text>
</comment>
<organism evidence="5 6">
    <name type="scientific">Dinghuibacter silviterrae</name>
    <dbReference type="NCBI Taxonomy" id="1539049"/>
    <lineage>
        <taxon>Bacteria</taxon>
        <taxon>Pseudomonadati</taxon>
        <taxon>Bacteroidota</taxon>
        <taxon>Chitinophagia</taxon>
        <taxon>Chitinophagales</taxon>
        <taxon>Chitinophagaceae</taxon>
        <taxon>Dinghuibacter</taxon>
    </lineage>
</organism>
<evidence type="ECO:0000313" key="5">
    <source>
        <dbReference type="EMBL" id="TDX00713.1"/>
    </source>
</evidence>
<dbReference type="PANTHER" id="PTHR43390">
    <property type="entry name" value="SIGNAL PEPTIDASE I"/>
    <property type="match status" value="1"/>
</dbReference>
<name>A0A4V3GLS9_9BACT</name>
<dbReference type="GO" id="GO:0009003">
    <property type="term" value="F:signal peptidase activity"/>
    <property type="evidence" value="ECO:0007669"/>
    <property type="project" value="UniProtKB-EC"/>
</dbReference>
<proteinExistence type="inferred from homology"/>
<dbReference type="EC" id="3.4.21.89" evidence="3"/>
<protein>
    <recommendedName>
        <fullName evidence="2 3">Signal peptidase I</fullName>
        <ecNumber evidence="3">3.4.21.89</ecNumber>
    </recommendedName>
</protein>
<dbReference type="GO" id="GO:0006465">
    <property type="term" value="P:signal peptide processing"/>
    <property type="evidence" value="ECO:0007669"/>
    <property type="project" value="InterPro"/>
</dbReference>
<comment type="subcellular location">
    <subcellularLocation>
        <location evidence="3">Membrane</location>
        <topology evidence="3">Single-pass type II membrane protein</topology>
    </subcellularLocation>
</comment>
<dbReference type="NCBIfam" id="TIGR02227">
    <property type="entry name" value="sigpep_I_bact"/>
    <property type="match status" value="1"/>
</dbReference>
<dbReference type="Pfam" id="PF10502">
    <property type="entry name" value="Peptidase_S26"/>
    <property type="match status" value="1"/>
</dbReference>
<keyword evidence="6" id="KW-1185">Reference proteome</keyword>
<evidence type="ECO:0000313" key="6">
    <source>
        <dbReference type="Proteomes" id="UP000294498"/>
    </source>
</evidence>
<dbReference type="InterPro" id="IPR036286">
    <property type="entry name" value="LexA/Signal_pep-like_sf"/>
</dbReference>
<accession>A0A4V3GLS9</accession>
<evidence type="ECO:0000259" key="4">
    <source>
        <dbReference type="Pfam" id="PF10502"/>
    </source>
</evidence>
<dbReference type="PANTHER" id="PTHR43390:SF1">
    <property type="entry name" value="CHLOROPLAST PROCESSING PEPTIDASE"/>
    <property type="match status" value="1"/>
</dbReference>
<dbReference type="SUPFAM" id="SSF51306">
    <property type="entry name" value="LexA/Signal peptidase"/>
    <property type="match status" value="1"/>
</dbReference>
<evidence type="ECO:0000256" key="2">
    <source>
        <dbReference type="ARBA" id="ARBA00019232"/>
    </source>
</evidence>
<sequence>MKKRYWLAAALAAIVVCWVVLRVTGVIQFYKVSTTSNEPTLRIGKYFFAGRWAKPKRFDFVLYMGKAPGDETKTKWIHRLCGLPGDTLEIRGGILYINGNSPDSSLSLARMYCVSSAKARTLMTKHHLAYATVSYETDVFNLGWDSSFVILDQQLAAREGLPHFTTVPAGRPEKDIVRSFGKPWNRDNFGPVVVPPHEFFVLGDSRSNAYDSRYHGFVADTDVVATVLDKR</sequence>
<dbReference type="InterPro" id="IPR000223">
    <property type="entry name" value="Pept_S26A_signal_pept_1"/>
</dbReference>
<comment type="caution">
    <text evidence="5">The sequence shown here is derived from an EMBL/GenBank/DDBJ whole genome shotgun (WGS) entry which is preliminary data.</text>
</comment>
<comment type="catalytic activity">
    <reaction evidence="3">
        <text>Cleavage of hydrophobic, N-terminal signal or leader sequences from secreted and periplasmic proteins.</text>
        <dbReference type="EC" id="3.4.21.89"/>
    </reaction>
</comment>
<evidence type="ECO:0000256" key="1">
    <source>
        <dbReference type="ARBA" id="ARBA00009370"/>
    </source>
</evidence>
<dbReference type="CDD" id="cd06530">
    <property type="entry name" value="S26_SPase_I"/>
    <property type="match status" value="1"/>
</dbReference>